<evidence type="ECO:0000313" key="2">
    <source>
        <dbReference type="EMBL" id="CAI9542108.1"/>
    </source>
</evidence>
<reference evidence="2" key="1">
    <citation type="submission" date="2023-05" db="EMBL/GenBank/DDBJ databases">
        <authorList>
            <person name="Stuckert A."/>
        </authorList>
    </citation>
    <scope>NUCLEOTIDE SEQUENCE</scope>
</reference>
<feature type="domain" description="Sleeping Beauty transposase HTH" evidence="1">
    <location>
        <begin position="37"/>
        <end position="73"/>
    </location>
</feature>
<dbReference type="InterPro" id="IPR057667">
    <property type="entry name" value="HTH_SB"/>
</dbReference>
<proteinExistence type="predicted"/>
<accession>A0ABN9B5P9</accession>
<dbReference type="Proteomes" id="UP001162483">
    <property type="component" value="Unassembled WGS sequence"/>
</dbReference>
<feature type="non-terminal residue" evidence="2">
    <location>
        <position position="1"/>
    </location>
</feature>
<dbReference type="InterPro" id="IPR036388">
    <property type="entry name" value="WH-like_DNA-bd_sf"/>
</dbReference>
<dbReference type="Gene3D" id="1.10.10.10">
    <property type="entry name" value="Winged helix-like DNA-binding domain superfamily/Winged helix DNA-binding domain"/>
    <property type="match status" value="1"/>
</dbReference>
<sequence>LVLQGLRCEWGAGVLNLVLSLSRSHTGHWKFNMAPHGKELSKELKKRIVALHKDGLGYKKIAKTLKLSCSTVARPYSGLTEQVPLRTGLAMVNQRG</sequence>
<dbReference type="InterPro" id="IPR009057">
    <property type="entry name" value="Homeodomain-like_sf"/>
</dbReference>
<gene>
    <name evidence="2" type="ORF">SPARVUS_LOCUS2032527</name>
</gene>
<protein>
    <recommendedName>
        <fullName evidence="1">Sleeping Beauty transposase HTH domain-containing protein</fullName>
    </recommendedName>
</protein>
<evidence type="ECO:0000313" key="3">
    <source>
        <dbReference type="Proteomes" id="UP001162483"/>
    </source>
</evidence>
<keyword evidence="3" id="KW-1185">Reference proteome</keyword>
<name>A0ABN9B5P9_9NEOB</name>
<dbReference type="EMBL" id="CATNWA010002128">
    <property type="protein sequence ID" value="CAI9542108.1"/>
    <property type="molecule type" value="Genomic_DNA"/>
</dbReference>
<organism evidence="2 3">
    <name type="scientific">Staurois parvus</name>
    <dbReference type="NCBI Taxonomy" id="386267"/>
    <lineage>
        <taxon>Eukaryota</taxon>
        <taxon>Metazoa</taxon>
        <taxon>Chordata</taxon>
        <taxon>Craniata</taxon>
        <taxon>Vertebrata</taxon>
        <taxon>Euteleostomi</taxon>
        <taxon>Amphibia</taxon>
        <taxon>Batrachia</taxon>
        <taxon>Anura</taxon>
        <taxon>Neobatrachia</taxon>
        <taxon>Ranoidea</taxon>
        <taxon>Ranidae</taxon>
        <taxon>Staurois</taxon>
    </lineage>
</organism>
<evidence type="ECO:0000259" key="1">
    <source>
        <dbReference type="Pfam" id="PF25787"/>
    </source>
</evidence>
<dbReference type="SUPFAM" id="SSF46689">
    <property type="entry name" value="Homeodomain-like"/>
    <property type="match status" value="1"/>
</dbReference>
<comment type="caution">
    <text evidence="2">The sequence shown here is derived from an EMBL/GenBank/DDBJ whole genome shotgun (WGS) entry which is preliminary data.</text>
</comment>
<dbReference type="Pfam" id="PF25787">
    <property type="entry name" value="HTH_SB"/>
    <property type="match status" value="1"/>
</dbReference>